<keyword evidence="2" id="KW-1185">Reference proteome</keyword>
<sequence length="179" mass="20117">MYMRDGQGSAWEAPCIRLILTDASTSKIRLNFIVHKDRHPPKRFFRCQSQGGGRGEFKMQRLAQSSLVTRGGIVKYNVLRHPSLQALSFGSSKDMIVLASTSALITLPATARSHQTDLCTNAQSPGVKHGTRYSPRSSRILKSTISVVISTRKRSFRRATLSQHTTTRWRCQFDRPSIL</sequence>
<comment type="caution">
    <text evidence="1">The sequence shown here is derived from an EMBL/GenBank/DDBJ whole genome shotgun (WGS) entry which is preliminary data.</text>
</comment>
<evidence type="ECO:0000313" key="2">
    <source>
        <dbReference type="Proteomes" id="UP001331761"/>
    </source>
</evidence>
<accession>A0AAN8IME7</accession>
<proteinExistence type="predicted"/>
<gene>
    <name evidence="1" type="ORF">GCK32_016764</name>
</gene>
<dbReference type="Proteomes" id="UP001331761">
    <property type="component" value="Unassembled WGS sequence"/>
</dbReference>
<protein>
    <submittedName>
        <fullName evidence="1">Uncharacterized protein</fullName>
    </submittedName>
</protein>
<reference evidence="1 2" key="1">
    <citation type="submission" date="2019-10" db="EMBL/GenBank/DDBJ databases">
        <title>Assembly and Annotation for the nematode Trichostrongylus colubriformis.</title>
        <authorList>
            <person name="Martin J."/>
        </authorList>
    </citation>
    <scope>NUCLEOTIDE SEQUENCE [LARGE SCALE GENOMIC DNA]</scope>
    <source>
        <strain evidence="1">G859</strain>
        <tissue evidence="1">Whole worm</tissue>
    </source>
</reference>
<organism evidence="1 2">
    <name type="scientific">Trichostrongylus colubriformis</name>
    <name type="common">Black scour worm</name>
    <dbReference type="NCBI Taxonomy" id="6319"/>
    <lineage>
        <taxon>Eukaryota</taxon>
        <taxon>Metazoa</taxon>
        <taxon>Ecdysozoa</taxon>
        <taxon>Nematoda</taxon>
        <taxon>Chromadorea</taxon>
        <taxon>Rhabditida</taxon>
        <taxon>Rhabditina</taxon>
        <taxon>Rhabditomorpha</taxon>
        <taxon>Strongyloidea</taxon>
        <taxon>Trichostrongylidae</taxon>
        <taxon>Trichostrongylus</taxon>
    </lineage>
</organism>
<name>A0AAN8IME7_TRICO</name>
<evidence type="ECO:0000313" key="1">
    <source>
        <dbReference type="EMBL" id="KAK5974717.1"/>
    </source>
</evidence>
<dbReference type="EMBL" id="WIXE01013886">
    <property type="protein sequence ID" value="KAK5974717.1"/>
    <property type="molecule type" value="Genomic_DNA"/>
</dbReference>
<dbReference type="AlphaFoldDB" id="A0AAN8IME7"/>